<accession>A0A1M4ZNU7</accession>
<gene>
    <name evidence="2" type="ORF">SAMN02745157_1874</name>
</gene>
<reference evidence="2 3" key="1">
    <citation type="submission" date="2016-11" db="EMBL/GenBank/DDBJ databases">
        <authorList>
            <person name="Jaros S."/>
            <person name="Januszkiewicz K."/>
            <person name="Wedrychowicz H."/>
        </authorList>
    </citation>
    <scope>NUCLEOTIDE SEQUENCE [LARGE SCALE GENOMIC DNA]</scope>
    <source>
        <strain evidence="2 3">DSM 19436</strain>
    </source>
</reference>
<dbReference type="EMBL" id="FQUP01000001">
    <property type="protein sequence ID" value="SHF19674.1"/>
    <property type="molecule type" value="Genomic_DNA"/>
</dbReference>
<dbReference type="InterPro" id="IPR017946">
    <property type="entry name" value="PLC-like_Pdiesterase_TIM-brl"/>
</dbReference>
<dbReference type="PANTHER" id="PTHR46211">
    <property type="entry name" value="GLYCEROPHOSPHORYL DIESTER PHOSPHODIESTERASE"/>
    <property type="match status" value="1"/>
</dbReference>
<dbReference type="SUPFAM" id="SSF51695">
    <property type="entry name" value="PLC-like phosphodiesterases"/>
    <property type="match status" value="1"/>
</dbReference>
<protein>
    <submittedName>
        <fullName evidence="2">Glycerophosphoryl diester phosphodiesterase</fullName>
    </submittedName>
</protein>
<feature type="domain" description="GP-PDE" evidence="1">
    <location>
        <begin position="21"/>
        <end position="287"/>
    </location>
</feature>
<dbReference type="Gene3D" id="3.20.20.190">
    <property type="entry name" value="Phosphatidylinositol (PI) phosphodiesterase"/>
    <property type="match status" value="1"/>
</dbReference>
<evidence type="ECO:0000313" key="2">
    <source>
        <dbReference type="EMBL" id="SHF19674.1"/>
    </source>
</evidence>
<dbReference type="STRING" id="1122133.SAMN02745157_1874"/>
<dbReference type="RefSeq" id="WP_084526997.1">
    <property type="nucleotide sequence ID" value="NZ_FQUP01000001.1"/>
</dbReference>
<dbReference type="PROSITE" id="PS51704">
    <property type="entry name" value="GP_PDE"/>
    <property type="match status" value="1"/>
</dbReference>
<dbReference type="InterPro" id="IPR030395">
    <property type="entry name" value="GP_PDE_dom"/>
</dbReference>
<dbReference type="AlphaFoldDB" id="A0A1M4ZNU7"/>
<name>A0A1M4ZNU7_9HYPH</name>
<dbReference type="PANTHER" id="PTHR46211:SF14">
    <property type="entry name" value="GLYCEROPHOSPHODIESTER PHOSPHODIESTERASE"/>
    <property type="match status" value="1"/>
</dbReference>
<organism evidence="2 3">
    <name type="scientific">Kaistia soli DSM 19436</name>
    <dbReference type="NCBI Taxonomy" id="1122133"/>
    <lineage>
        <taxon>Bacteria</taxon>
        <taxon>Pseudomonadati</taxon>
        <taxon>Pseudomonadota</taxon>
        <taxon>Alphaproteobacteria</taxon>
        <taxon>Hyphomicrobiales</taxon>
        <taxon>Kaistiaceae</taxon>
        <taxon>Kaistia</taxon>
    </lineage>
</organism>
<dbReference type="GO" id="GO:0006629">
    <property type="term" value="P:lipid metabolic process"/>
    <property type="evidence" value="ECO:0007669"/>
    <property type="project" value="InterPro"/>
</dbReference>
<dbReference type="OrthoDB" id="8418918at2"/>
<evidence type="ECO:0000259" key="1">
    <source>
        <dbReference type="PROSITE" id="PS51704"/>
    </source>
</evidence>
<keyword evidence="3" id="KW-1185">Reference proteome</keyword>
<dbReference type="GO" id="GO:0008081">
    <property type="term" value="F:phosphoric diester hydrolase activity"/>
    <property type="evidence" value="ECO:0007669"/>
    <property type="project" value="InterPro"/>
</dbReference>
<dbReference type="Proteomes" id="UP000184485">
    <property type="component" value="Unassembled WGS sequence"/>
</dbReference>
<dbReference type="Pfam" id="PF03009">
    <property type="entry name" value="GDPD"/>
    <property type="match status" value="1"/>
</dbReference>
<sequence length="295" mass="31064">MRELVELMNEVPAADGVAIWSGDHRVRLKWHRLKRHRDDVPFTPTVLAEALALGASSEIDLRLHAEDGFVVLHDETLDRETTGSGPVASATIATLRGLSMRHPDGTPSEEAVLLLDDLVLLAKNSATPDALVQLDLKETAAVLTPAVVARFAAIVAPVADRCILSCADIEAVRILAGAVPGLAAGYDPSEPKVVAGLATADEYAGFVAAAIDTAGAASTIYLDYPIVLKAAALGYDVVGAFHAADKLVDAWTLNTDHPDAATSLRHLVALEVDQITTDEPIALQALFESSDNSQG</sequence>
<evidence type="ECO:0000313" key="3">
    <source>
        <dbReference type="Proteomes" id="UP000184485"/>
    </source>
</evidence>
<proteinExistence type="predicted"/>